<gene>
    <name evidence="2" type="ORF">LECACI_7A002861</name>
</gene>
<dbReference type="InterPro" id="IPR036047">
    <property type="entry name" value="F-box-like_dom_sf"/>
</dbReference>
<keyword evidence="3" id="KW-1185">Reference proteome</keyword>
<sequence>MSAVQAGLDTAEILEAILLKLDNKTLLLFQRVSKTFKNVIDGSIHLQRKLFFQQAAAVPLIQRVTQQDGCYNPLLSSGLWGDRTRSKSSIPCGHERGFRILNDRIPAYRWKSRLMMLNLKIKIFPKRSDTSVGKRESGNESWRRMHFFKGGFGADYVNVEFVDGHGRTLRWTLEMELPFGGLAGDHIEQLIKMSLRYPQLAYQEAR</sequence>
<evidence type="ECO:0000259" key="1">
    <source>
        <dbReference type="Pfam" id="PF00646"/>
    </source>
</evidence>
<dbReference type="SUPFAM" id="SSF81383">
    <property type="entry name" value="F-box domain"/>
    <property type="match status" value="1"/>
</dbReference>
<comment type="caution">
    <text evidence="2">The sequence shown here is derived from an EMBL/GenBank/DDBJ whole genome shotgun (WGS) entry which is preliminary data.</text>
</comment>
<reference evidence="2" key="1">
    <citation type="submission" date="2023-11" db="EMBL/GenBank/DDBJ databases">
        <authorList>
            <person name="Alioto T."/>
            <person name="Alioto T."/>
            <person name="Gomez Garrido J."/>
        </authorList>
    </citation>
    <scope>NUCLEOTIDE SEQUENCE</scope>
</reference>
<dbReference type="AlphaFoldDB" id="A0AAI8YVR0"/>
<proteinExistence type="predicted"/>
<evidence type="ECO:0000313" key="3">
    <source>
        <dbReference type="Proteomes" id="UP001296104"/>
    </source>
</evidence>
<dbReference type="EMBL" id="CAVMBE010000013">
    <property type="protein sequence ID" value="CAK3926498.1"/>
    <property type="molecule type" value="Genomic_DNA"/>
</dbReference>
<organism evidence="2 3">
    <name type="scientific">Lecanosticta acicola</name>
    <dbReference type="NCBI Taxonomy" id="111012"/>
    <lineage>
        <taxon>Eukaryota</taxon>
        <taxon>Fungi</taxon>
        <taxon>Dikarya</taxon>
        <taxon>Ascomycota</taxon>
        <taxon>Pezizomycotina</taxon>
        <taxon>Dothideomycetes</taxon>
        <taxon>Dothideomycetidae</taxon>
        <taxon>Mycosphaerellales</taxon>
        <taxon>Mycosphaerellaceae</taxon>
        <taxon>Lecanosticta</taxon>
    </lineage>
</organism>
<accession>A0AAI8YVR0</accession>
<evidence type="ECO:0000313" key="2">
    <source>
        <dbReference type="EMBL" id="CAK3926498.1"/>
    </source>
</evidence>
<dbReference type="Proteomes" id="UP001296104">
    <property type="component" value="Unassembled WGS sequence"/>
</dbReference>
<name>A0AAI8YVR0_9PEZI</name>
<feature type="domain" description="F-box" evidence="1">
    <location>
        <begin position="12"/>
        <end position="42"/>
    </location>
</feature>
<dbReference type="InterPro" id="IPR001810">
    <property type="entry name" value="F-box_dom"/>
</dbReference>
<dbReference type="Pfam" id="PF00646">
    <property type="entry name" value="F-box"/>
    <property type="match status" value="1"/>
</dbReference>
<protein>
    <submittedName>
        <fullName evidence="2">F-box domain-containing</fullName>
    </submittedName>
</protein>